<dbReference type="AlphaFoldDB" id="A0A392W8M4"/>
<protein>
    <submittedName>
        <fullName evidence="2">Uncharacterized protein</fullName>
    </submittedName>
</protein>
<evidence type="ECO:0000313" key="3">
    <source>
        <dbReference type="Proteomes" id="UP000265520"/>
    </source>
</evidence>
<dbReference type="EMBL" id="LXQA011388418">
    <property type="protein sequence ID" value="MCI95491.1"/>
    <property type="molecule type" value="Genomic_DNA"/>
</dbReference>
<feature type="non-terminal residue" evidence="2">
    <location>
        <position position="23"/>
    </location>
</feature>
<proteinExistence type="predicted"/>
<feature type="region of interest" description="Disordered" evidence="1">
    <location>
        <begin position="1"/>
        <end position="23"/>
    </location>
</feature>
<accession>A0A392W8M4</accession>
<name>A0A392W8M4_9FABA</name>
<sequence length="23" mass="2556">MNRIPDDPSLEPEKASKAMANLK</sequence>
<reference evidence="2 3" key="1">
    <citation type="journal article" date="2018" name="Front. Plant Sci.">
        <title>Red Clover (Trifolium pratense) and Zigzag Clover (T. medium) - A Picture of Genomic Similarities and Differences.</title>
        <authorList>
            <person name="Dluhosova J."/>
            <person name="Istvanek J."/>
            <person name="Nedelnik J."/>
            <person name="Repkova J."/>
        </authorList>
    </citation>
    <scope>NUCLEOTIDE SEQUENCE [LARGE SCALE GENOMIC DNA]</scope>
    <source>
        <strain evidence="3">cv. 10/8</strain>
        <tissue evidence="2">Leaf</tissue>
    </source>
</reference>
<evidence type="ECO:0000313" key="2">
    <source>
        <dbReference type="EMBL" id="MCI95491.1"/>
    </source>
</evidence>
<comment type="caution">
    <text evidence="2">The sequence shown here is derived from an EMBL/GenBank/DDBJ whole genome shotgun (WGS) entry which is preliminary data.</text>
</comment>
<keyword evidence="3" id="KW-1185">Reference proteome</keyword>
<evidence type="ECO:0000256" key="1">
    <source>
        <dbReference type="SAM" id="MobiDB-lite"/>
    </source>
</evidence>
<dbReference type="Proteomes" id="UP000265520">
    <property type="component" value="Unassembled WGS sequence"/>
</dbReference>
<feature type="compositionally biased region" description="Basic and acidic residues" evidence="1">
    <location>
        <begin position="1"/>
        <end position="16"/>
    </location>
</feature>
<organism evidence="2 3">
    <name type="scientific">Trifolium medium</name>
    <dbReference type="NCBI Taxonomy" id="97028"/>
    <lineage>
        <taxon>Eukaryota</taxon>
        <taxon>Viridiplantae</taxon>
        <taxon>Streptophyta</taxon>
        <taxon>Embryophyta</taxon>
        <taxon>Tracheophyta</taxon>
        <taxon>Spermatophyta</taxon>
        <taxon>Magnoliopsida</taxon>
        <taxon>eudicotyledons</taxon>
        <taxon>Gunneridae</taxon>
        <taxon>Pentapetalae</taxon>
        <taxon>rosids</taxon>
        <taxon>fabids</taxon>
        <taxon>Fabales</taxon>
        <taxon>Fabaceae</taxon>
        <taxon>Papilionoideae</taxon>
        <taxon>50 kb inversion clade</taxon>
        <taxon>NPAAA clade</taxon>
        <taxon>Hologalegina</taxon>
        <taxon>IRL clade</taxon>
        <taxon>Trifolieae</taxon>
        <taxon>Trifolium</taxon>
    </lineage>
</organism>